<protein>
    <submittedName>
        <fullName evidence="3">DMT family transporter</fullName>
    </submittedName>
</protein>
<dbReference type="AlphaFoldDB" id="A0AAX4HRQ6"/>
<feature type="transmembrane region" description="Helical" evidence="1">
    <location>
        <begin position="121"/>
        <end position="140"/>
    </location>
</feature>
<feature type="transmembrane region" description="Helical" evidence="1">
    <location>
        <begin position="97"/>
        <end position="115"/>
    </location>
</feature>
<keyword evidence="4" id="KW-1185">Reference proteome</keyword>
<keyword evidence="1" id="KW-0812">Transmembrane</keyword>
<organism evidence="3 4">
    <name type="scientific">Peredibacter starrii</name>
    <dbReference type="NCBI Taxonomy" id="28202"/>
    <lineage>
        <taxon>Bacteria</taxon>
        <taxon>Pseudomonadati</taxon>
        <taxon>Bdellovibrionota</taxon>
        <taxon>Bacteriovoracia</taxon>
        <taxon>Bacteriovoracales</taxon>
        <taxon>Bacteriovoracaceae</taxon>
        <taxon>Peredibacter</taxon>
    </lineage>
</organism>
<feature type="domain" description="EamA" evidence="2">
    <location>
        <begin position="7"/>
        <end position="138"/>
    </location>
</feature>
<feature type="transmembrane region" description="Helical" evidence="1">
    <location>
        <begin position="152"/>
        <end position="170"/>
    </location>
</feature>
<feature type="transmembrane region" description="Helical" evidence="1">
    <location>
        <begin position="6"/>
        <end position="27"/>
    </location>
</feature>
<feature type="transmembrane region" description="Helical" evidence="1">
    <location>
        <begin position="275"/>
        <end position="293"/>
    </location>
</feature>
<dbReference type="KEGG" id="psti:SOO65_03440"/>
<name>A0AAX4HRQ6_9BACT</name>
<sequence length="294" mass="32887">MSSLEVYALAIGANLTYSTASMVFSIYAKRFSSMWINQIKVFVAFMAFLVAMAVTNQMAPVSNYGIALLVLSGFTGLCFGDIFLFRAFTTLGPARSLVLYSFQPLMLGLYGYFFLNQFFSLNQTLAVICMIFCIFIFMLERNKLTGSWDLRSFVWAFLGITLDAIGVMLTREAYEMDPSLETFQVNVIRCMGALFGFLILSPKSYLNIVKDLTVLRKREISLLVGSAICGCFLSLTLYLAALKHAHVGTLTAIAITGPVWVSLLECLYHRRLPNMYLVVAFSFFLAGFYLMVIA</sequence>
<keyword evidence="1" id="KW-1133">Transmembrane helix</keyword>
<evidence type="ECO:0000313" key="3">
    <source>
        <dbReference type="EMBL" id="WPU65793.1"/>
    </source>
</evidence>
<dbReference type="RefSeq" id="WP_321396962.1">
    <property type="nucleotide sequence ID" value="NZ_CP139487.1"/>
</dbReference>
<dbReference type="Proteomes" id="UP001324634">
    <property type="component" value="Chromosome"/>
</dbReference>
<gene>
    <name evidence="3" type="ORF">SOO65_03440</name>
</gene>
<feature type="transmembrane region" description="Helical" evidence="1">
    <location>
        <begin position="64"/>
        <end position="85"/>
    </location>
</feature>
<evidence type="ECO:0000256" key="1">
    <source>
        <dbReference type="SAM" id="Phobius"/>
    </source>
</evidence>
<feature type="transmembrane region" description="Helical" evidence="1">
    <location>
        <begin position="220"/>
        <end position="241"/>
    </location>
</feature>
<feature type="transmembrane region" description="Helical" evidence="1">
    <location>
        <begin position="39"/>
        <end position="58"/>
    </location>
</feature>
<evidence type="ECO:0000313" key="4">
    <source>
        <dbReference type="Proteomes" id="UP001324634"/>
    </source>
</evidence>
<evidence type="ECO:0000259" key="2">
    <source>
        <dbReference type="Pfam" id="PF00892"/>
    </source>
</evidence>
<reference evidence="3 4" key="1">
    <citation type="submission" date="2023-11" db="EMBL/GenBank/DDBJ databases">
        <title>Peredibacter starrii A3.12.</title>
        <authorList>
            <person name="Mitchell R.J."/>
        </authorList>
    </citation>
    <scope>NUCLEOTIDE SEQUENCE [LARGE SCALE GENOMIC DNA]</scope>
    <source>
        <strain evidence="3 4">A3.12</strain>
    </source>
</reference>
<dbReference type="EMBL" id="CP139487">
    <property type="protein sequence ID" value="WPU65793.1"/>
    <property type="molecule type" value="Genomic_DNA"/>
</dbReference>
<dbReference type="GO" id="GO:0016020">
    <property type="term" value="C:membrane"/>
    <property type="evidence" value="ECO:0007669"/>
    <property type="project" value="InterPro"/>
</dbReference>
<accession>A0AAX4HRQ6</accession>
<dbReference type="SUPFAM" id="SSF103481">
    <property type="entry name" value="Multidrug resistance efflux transporter EmrE"/>
    <property type="match status" value="2"/>
</dbReference>
<dbReference type="InterPro" id="IPR000620">
    <property type="entry name" value="EamA_dom"/>
</dbReference>
<dbReference type="InterPro" id="IPR037185">
    <property type="entry name" value="EmrE-like"/>
</dbReference>
<feature type="domain" description="EamA" evidence="2">
    <location>
        <begin position="154"/>
        <end position="292"/>
    </location>
</feature>
<proteinExistence type="predicted"/>
<feature type="transmembrane region" description="Helical" evidence="1">
    <location>
        <begin position="247"/>
        <end position="268"/>
    </location>
</feature>
<feature type="transmembrane region" description="Helical" evidence="1">
    <location>
        <begin position="182"/>
        <end position="200"/>
    </location>
</feature>
<dbReference type="Pfam" id="PF00892">
    <property type="entry name" value="EamA"/>
    <property type="match status" value="2"/>
</dbReference>
<keyword evidence="1" id="KW-0472">Membrane</keyword>